<evidence type="ECO:0000313" key="1">
    <source>
        <dbReference type="EMBL" id="KHN10071.1"/>
    </source>
</evidence>
<gene>
    <name evidence="1" type="ORF">glysoja_034313</name>
</gene>
<sequence length="136" mass="15977">MRDLMMGATRATYHEAYLEKMAQLKEINEAAHKYLVDIGEQHWSKHAFKTYAKCDVLMNNLSESFNAIILLAREKPIVTMLEWIQTYCMTRFATMNETTHKVEGKIMPIAEAKEEARQGRSTQWELVCFIFNRQHM</sequence>
<dbReference type="AlphaFoldDB" id="A0A0B2PKZ7"/>
<name>A0A0B2PKZ7_GLYSO</name>
<dbReference type="PANTHER" id="PTHR31973:SF187">
    <property type="entry name" value="MUTATOR TRANSPOSASE MUDRA PROTEIN"/>
    <property type="match status" value="1"/>
</dbReference>
<reference evidence="1" key="1">
    <citation type="submission" date="2014-07" db="EMBL/GenBank/DDBJ databases">
        <title>Identification of a novel salt tolerance gene in wild soybean by whole-genome sequencing.</title>
        <authorList>
            <person name="Lam H.-M."/>
            <person name="Qi X."/>
            <person name="Li M.-W."/>
            <person name="Liu X."/>
            <person name="Xie M."/>
            <person name="Ni M."/>
            <person name="Xu X."/>
        </authorList>
    </citation>
    <scope>NUCLEOTIDE SEQUENCE [LARGE SCALE GENOMIC DNA]</scope>
    <source>
        <tissue evidence="1">Root</tissue>
    </source>
</reference>
<dbReference type="PANTHER" id="PTHR31973">
    <property type="entry name" value="POLYPROTEIN, PUTATIVE-RELATED"/>
    <property type="match status" value="1"/>
</dbReference>
<organism evidence="1">
    <name type="scientific">Glycine soja</name>
    <name type="common">Wild soybean</name>
    <dbReference type="NCBI Taxonomy" id="3848"/>
    <lineage>
        <taxon>Eukaryota</taxon>
        <taxon>Viridiplantae</taxon>
        <taxon>Streptophyta</taxon>
        <taxon>Embryophyta</taxon>
        <taxon>Tracheophyta</taxon>
        <taxon>Spermatophyta</taxon>
        <taxon>Magnoliopsida</taxon>
        <taxon>eudicotyledons</taxon>
        <taxon>Gunneridae</taxon>
        <taxon>Pentapetalae</taxon>
        <taxon>rosids</taxon>
        <taxon>fabids</taxon>
        <taxon>Fabales</taxon>
        <taxon>Fabaceae</taxon>
        <taxon>Papilionoideae</taxon>
        <taxon>50 kb inversion clade</taxon>
        <taxon>NPAAA clade</taxon>
        <taxon>indigoferoid/millettioid clade</taxon>
        <taxon>Phaseoleae</taxon>
        <taxon>Glycine</taxon>
        <taxon>Glycine subgen. Soja</taxon>
    </lineage>
</organism>
<accession>A0A0B2PKZ7</accession>
<dbReference type="EMBL" id="KN664852">
    <property type="protein sequence ID" value="KHN10071.1"/>
    <property type="molecule type" value="Genomic_DNA"/>
</dbReference>
<dbReference type="Proteomes" id="UP000053555">
    <property type="component" value="Unassembled WGS sequence"/>
</dbReference>
<protein>
    <submittedName>
        <fullName evidence="1">Uncharacterized protein</fullName>
    </submittedName>
</protein>
<proteinExistence type="predicted"/>